<evidence type="ECO:0000259" key="5">
    <source>
        <dbReference type="PROSITE" id="PS50175"/>
    </source>
</evidence>
<dbReference type="InterPro" id="IPR050498">
    <property type="entry name" value="Ycf3"/>
</dbReference>
<accession>A0ABS2JX89</accession>
<dbReference type="EMBL" id="JADIKC010000007">
    <property type="protein sequence ID" value="MBM7122678.1"/>
    <property type="molecule type" value="Genomic_DNA"/>
</dbReference>
<dbReference type="PROSITE" id="PS50005">
    <property type="entry name" value="TPR"/>
    <property type="match status" value="2"/>
</dbReference>
<dbReference type="InterPro" id="IPR034122">
    <property type="entry name" value="Retropepsin-like_bacterial"/>
</dbReference>
<feature type="repeat" description="TPR" evidence="4">
    <location>
        <begin position="356"/>
        <end position="389"/>
    </location>
</feature>
<dbReference type="PROSITE" id="PS50175">
    <property type="entry name" value="ASP_PROT_RETROV"/>
    <property type="match status" value="1"/>
</dbReference>
<sequence>MVLLLAGQAWADDCHLKSYGTLPVEMVGSRATTMVKINGNNARFMLDTGAFFNFMSKANAAALGLTLQPAPFGYRITGVGGEANVQQAHVKEFGILDTTLNNVDFIVGGTDTGEGLLGANLLDLADLELDLVHGKVTLFKAEHCDKTSLAYWVKDGKYNIVDIEPSKNEHDRRTFFTVVINGTKLRAVLDSGASATVLSRRAAERAGIDVNAPGVKAGSSSIGLGSKPVRTWTVNVDSFAVGTEMIQHTQMQVIDSRMGDDTDMLLGVDFILAHHMFIANGKKKAYFTYNGGRVFTFADAGDGDAATGAAAANDSGADTRSAADYALSGQAHLSRGESKAAMADLDEAIKKAPDQAAYYTARAKAHLADKDRDAALSDLDQALKLDPKNFDALHLRAELRFARKDRTGAASDAAAAAAVAPAGSSQARSIAALYIDLDQPAEALPILDAWIDLHRDDAMLGPALNERCWARALSNQMLEDGLKDCRKAIKRNGPNPAYLDSLGLIELRLGQYAESIKAYEQALAQKPHSGWTHYGLGLAKIRSGQADAGRADLVAARAIDSHIDERAAKFGLTAPEP</sequence>
<dbReference type="SUPFAM" id="SSF48452">
    <property type="entry name" value="TPR-like"/>
    <property type="match status" value="1"/>
</dbReference>
<dbReference type="PROSITE" id="PS00141">
    <property type="entry name" value="ASP_PROTEASE"/>
    <property type="match status" value="1"/>
</dbReference>
<protein>
    <submittedName>
        <fullName evidence="6">Retroviral-like aspartic protease family protein</fullName>
    </submittedName>
</protein>
<dbReference type="PANTHER" id="PTHR44858:SF1">
    <property type="entry name" value="UDP-N-ACETYLGLUCOSAMINE--PEPTIDE N-ACETYLGLUCOSAMINYLTRANSFERASE SPINDLY-RELATED"/>
    <property type="match status" value="1"/>
</dbReference>
<dbReference type="Pfam" id="PF13181">
    <property type="entry name" value="TPR_8"/>
    <property type="match status" value="1"/>
</dbReference>
<organism evidence="6 7">
    <name type="scientific">Dyella kyungheensis</name>
    <dbReference type="NCBI Taxonomy" id="1242174"/>
    <lineage>
        <taxon>Bacteria</taxon>
        <taxon>Pseudomonadati</taxon>
        <taxon>Pseudomonadota</taxon>
        <taxon>Gammaproteobacteria</taxon>
        <taxon>Lysobacterales</taxon>
        <taxon>Rhodanobacteraceae</taxon>
        <taxon>Dyella</taxon>
    </lineage>
</organism>
<reference evidence="6 7" key="1">
    <citation type="submission" date="2020-10" db="EMBL/GenBank/DDBJ databases">
        <title>Phylogeny of dyella-like bacteria.</title>
        <authorList>
            <person name="Fu J."/>
        </authorList>
    </citation>
    <scope>NUCLEOTIDE SEQUENCE [LARGE SCALE GENOMIC DNA]</scope>
    <source>
        <strain evidence="6 7">THG-B117</strain>
    </source>
</reference>
<dbReference type="Gene3D" id="2.40.70.10">
    <property type="entry name" value="Acid Proteases"/>
    <property type="match status" value="2"/>
</dbReference>
<evidence type="ECO:0000313" key="7">
    <source>
        <dbReference type="Proteomes" id="UP001430065"/>
    </source>
</evidence>
<evidence type="ECO:0000256" key="1">
    <source>
        <dbReference type="ARBA" id="ARBA00022737"/>
    </source>
</evidence>
<name>A0ABS2JX89_9GAMM</name>
<keyword evidence="1" id="KW-0677">Repeat</keyword>
<evidence type="ECO:0000256" key="4">
    <source>
        <dbReference type="PROSITE-ProRule" id="PRU00339"/>
    </source>
</evidence>
<dbReference type="InterPro" id="IPR019734">
    <property type="entry name" value="TPR_rpt"/>
</dbReference>
<dbReference type="Pfam" id="PF13650">
    <property type="entry name" value="Asp_protease_2"/>
    <property type="match status" value="2"/>
</dbReference>
<feature type="domain" description="Peptidase A2" evidence="5">
    <location>
        <begin position="42"/>
        <end position="121"/>
    </location>
</feature>
<dbReference type="SMART" id="SM00028">
    <property type="entry name" value="TPR"/>
    <property type="match status" value="4"/>
</dbReference>
<dbReference type="Proteomes" id="UP001430065">
    <property type="component" value="Unassembled WGS sequence"/>
</dbReference>
<dbReference type="InterPro" id="IPR011990">
    <property type="entry name" value="TPR-like_helical_dom_sf"/>
</dbReference>
<gene>
    <name evidence="6" type="ORF">ISP20_16035</name>
</gene>
<dbReference type="Gene3D" id="1.25.40.10">
    <property type="entry name" value="Tetratricopeptide repeat domain"/>
    <property type="match status" value="2"/>
</dbReference>
<evidence type="ECO:0000313" key="6">
    <source>
        <dbReference type="EMBL" id="MBM7122678.1"/>
    </source>
</evidence>
<dbReference type="CDD" id="cd05483">
    <property type="entry name" value="retropepsin_like_bacteria"/>
    <property type="match status" value="2"/>
</dbReference>
<proteinExistence type="predicted"/>
<evidence type="ECO:0000256" key="3">
    <source>
        <dbReference type="ARBA" id="ARBA00022803"/>
    </source>
</evidence>
<comment type="caution">
    <text evidence="6">The sequence shown here is derived from an EMBL/GenBank/DDBJ whole genome shotgun (WGS) entry which is preliminary data.</text>
</comment>
<keyword evidence="7" id="KW-1185">Reference proteome</keyword>
<keyword evidence="2" id="KW-0378">Hydrolase</keyword>
<dbReference type="InterPro" id="IPR001969">
    <property type="entry name" value="Aspartic_peptidase_AS"/>
</dbReference>
<dbReference type="InterPro" id="IPR001995">
    <property type="entry name" value="Peptidase_A2_cat"/>
</dbReference>
<dbReference type="SUPFAM" id="SSF50630">
    <property type="entry name" value="Acid proteases"/>
    <property type="match status" value="2"/>
</dbReference>
<dbReference type="PANTHER" id="PTHR44858">
    <property type="entry name" value="TETRATRICOPEPTIDE REPEAT PROTEIN 6"/>
    <property type="match status" value="1"/>
</dbReference>
<keyword evidence="3 4" id="KW-0802">TPR repeat</keyword>
<dbReference type="Pfam" id="PF13414">
    <property type="entry name" value="TPR_11"/>
    <property type="match status" value="1"/>
</dbReference>
<feature type="repeat" description="TPR" evidence="4">
    <location>
        <begin position="496"/>
        <end position="529"/>
    </location>
</feature>
<evidence type="ECO:0000256" key="2">
    <source>
        <dbReference type="ARBA" id="ARBA00022801"/>
    </source>
</evidence>
<dbReference type="InterPro" id="IPR021109">
    <property type="entry name" value="Peptidase_aspartic_dom_sf"/>
</dbReference>